<reference evidence="1" key="1">
    <citation type="submission" date="2019-04" db="EMBL/GenBank/DDBJ databases">
        <title>Microbes associate with the intestines of laboratory mice.</title>
        <authorList>
            <person name="Navarre W."/>
            <person name="Wong E."/>
            <person name="Huang K.C."/>
            <person name="Tropini C."/>
            <person name="Ng K."/>
            <person name="Yu B."/>
        </authorList>
    </citation>
    <scope>NUCLEOTIDE SEQUENCE</scope>
    <source>
        <strain evidence="1">NM86_A22</strain>
    </source>
</reference>
<keyword evidence="2" id="KW-1185">Reference proteome</keyword>
<gene>
    <name evidence="1" type="ORF">E5990_10365</name>
</gene>
<evidence type="ECO:0000313" key="1">
    <source>
        <dbReference type="EMBL" id="THG43076.1"/>
    </source>
</evidence>
<dbReference type="EMBL" id="SSTG01000191">
    <property type="protein sequence ID" value="THG43076.1"/>
    <property type="molecule type" value="Genomic_DNA"/>
</dbReference>
<accession>A0AC61S2V6</accession>
<proteinExistence type="predicted"/>
<comment type="caution">
    <text evidence="1">The sequence shown here is derived from an EMBL/GenBank/DDBJ whole genome shotgun (WGS) entry which is preliminary data.</text>
</comment>
<sequence>MSNKSSKKNFFIKVSDYTRKHPVLFNLFLVILVGLGVVWMSLIALDIWTDHGHYKVVPSLRGLTYNQAKQALESSQLSVELSDSVYDTGMPPGTVVEQSPRPNTKVKTNRTVYLTVTAFTSKMVVLPRLTDMSERQARSALEGIGLTNVSVAPIASDYKDLVLGVKYNGLPIQAGTRIPASAKITIEVGIGREDEVNESTAIDTVDTEQVDIP</sequence>
<protein>
    <submittedName>
        <fullName evidence="1">PASTA domain-containing protein</fullName>
    </submittedName>
</protein>
<evidence type="ECO:0000313" key="2">
    <source>
        <dbReference type="Proteomes" id="UP000305401"/>
    </source>
</evidence>
<dbReference type="Proteomes" id="UP000305401">
    <property type="component" value="Unassembled WGS sequence"/>
</dbReference>
<name>A0AC61S2V6_9BACT</name>
<organism evidence="1 2">
    <name type="scientific">Muribaculum caecicola</name>
    <dbReference type="NCBI Taxonomy" id="3038144"/>
    <lineage>
        <taxon>Bacteria</taxon>
        <taxon>Pseudomonadati</taxon>
        <taxon>Bacteroidota</taxon>
        <taxon>Bacteroidia</taxon>
        <taxon>Bacteroidales</taxon>
        <taxon>Muribaculaceae</taxon>
        <taxon>Muribaculum</taxon>
    </lineage>
</organism>